<comment type="similarity">
    <text evidence="1">Belongs to the FAH family.</text>
</comment>
<dbReference type="InterPro" id="IPR011234">
    <property type="entry name" value="Fumarylacetoacetase-like_C"/>
</dbReference>
<dbReference type="EMBL" id="CP045423">
    <property type="protein sequence ID" value="QFU16530.1"/>
    <property type="molecule type" value="Genomic_DNA"/>
</dbReference>
<proteinExistence type="inferred from homology"/>
<dbReference type="AlphaFoldDB" id="A0A5P9JYP7"/>
<dbReference type="KEGG" id="mico:GDR74_09985"/>
<sequence>MKLVRYGEAGHEKPGLVDAQGRIRDLSAVVPDIAGASLSAQSLERLRSLDPSDLPLAPAGQRIGPCVGRVGNFVAIGLNYADHAAETGAPIPAEPIVFNKAPSCIVGPNDDVILPRGSRKTDWEVELAIVIGERASYVGANEALDFVAGYCICNDVSEREFQLERGGTWTKGKGCPTFGPLGPWLVTRDEIPDPHGLDMWLDVNGERMQTGSTKTMIFNVPQIVSYVSHFMILEPGDVITTGTPPGVGMGMKPPRFLKPGDVMSLGIAGLGEQRQRVIAFEERAPDTSHPVRERSASV</sequence>
<dbReference type="FunFam" id="3.90.850.10:FF:000012">
    <property type="entry name" value="Putative 2-hydroxyhepta-2,4-diene-1,7-dioate isomerase"/>
    <property type="match status" value="1"/>
</dbReference>
<dbReference type="InterPro" id="IPR051121">
    <property type="entry name" value="FAH"/>
</dbReference>
<dbReference type="PANTHER" id="PTHR42796:SF4">
    <property type="entry name" value="FUMARYLACETOACETATE HYDROLASE DOMAIN-CONTAINING PROTEIN 2A"/>
    <property type="match status" value="1"/>
</dbReference>
<name>A0A5P9JYP7_9HYPH</name>
<keyword evidence="4" id="KW-0413">Isomerase</keyword>
<keyword evidence="2" id="KW-0479">Metal-binding</keyword>
<gene>
    <name evidence="4" type="ORF">GDR74_09985</name>
</gene>
<dbReference type="Proteomes" id="UP000325614">
    <property type="component" value="Chromosome"/>
</dbReference>
<dbReference type="GO" id="GO:0016853">
    <property type="term" value="F:isomerase activity"/>
    <property type="evidence" value="ECO:0007669"/>
    <property type="project" value="UniProtKB-KW"/>
</dbReference>
<accession>A0A5P9JYP7</accession>
<evidence type="ECO:0000256" key="1">
    <source>
        <dbReference type="ARBA" id="ARBA00010211"/>
    </source>
</evidence>
<evidence type="ECO:0000313" key="4">
    <source>
        <dbReference type="EMBL" id="QFU16530.1"/>
    </source>
</evidence>
<evidence type="ECO:0000313" key="5">
    <source>
        <dbReference type="Proteomes" id="UP000325614"/>
    </source>
</evidence>
<evidence type="ECO:0000259" key="3">
    <source>
        <dbReference type="Pfam" id="PF01557"/>
    </source>
</evidence>
<evidence type="ECO:0000256" key="2">
    <source>
        <dbReference type="ARBA" id="ARBA00022723"/>
    </source>
</evidence>
<dbReference type="InterPro" id="IPR036663">
    <property type="entry name" value="Fumarylacetoacetase_C_sf"/>
</dbReference>
<organism evidence="4 5">
    <name type="scientific">Microvirga thermotolerans</name>
    <dbReference type="NCBI Taxonomy" id="2651334"/>
    <lineage>
        <taxon>Bacteria</taxon>
        <taxon>Pseudomonadati</taxon>
        <taxon>Pseudomonadota</taxon>
        <taxon>Alphaproteobacteria</taxon>
        <taxon>Hyphomicrobiales</taxon>
        <taxon>Methylobacteriaceae</taxon>
        <taxon>Microvirga</taxon>
    </lineage>
</organism>
<dbReference type="Gene3D" id="3.90.850.10">
    <property type="entry name" value="Fumarylacetoacetase-like, C-terminal domain"/>
    <property type="match status" value="1"/>
</dbReference>
<keyword evidence="5" id="KW-1185">Reference proteome</keyword>
<dbReference type="RefSeq" id="WP_152586173.1">
    <property type="nucleotide sequence ID" value="NZ_CP045423.1"/>
</dbReference>
<dbReference type="GO" id="GO:0046872">
    <property type="term" value="F:metal ion binding"/>
    <property type="evidence" value="ECO:0007669"/>
    <property type="project" value="UniProtKB-KW"/>
</dbReference>
<dbReference type="PANTHER" id="PTHR42796">
    <property type="entry name" value="FUMARYLACETOACETATE HYDROLASE DOMAIN-CONTAINING PROTEIN 2A-RELATED"/>
    <property type="match status" value="1"/>
</dbReference>
<dbReference type="GO" id="GO:0044281">
    <property type="term" value="P:small molecule metabolic process"/>
    <property type="evidence" value="ECO:0007669"/>
    <property type="project" value="UniProtKB-ARBA"/>
</dbReference>
<protein>
    <submittedName>
        <fullName evidence="4">2-hydroxyhepta-2,4-diene-1,7-dioate isomerase</fullName>
    </submittedName>
</protein>
<dbReference type="SUPFAM" id="SSF56529">
    <property type="entry name" value="FAH"/>
    <property type="match status" value="1"/>
</dbReference>
<dbReference type="Pfam" id="PF01557">
    <property type="entry name" value="FAA_hydrolase"/>
    <property type="match status" value="1"/>
</dbReference>
<feature type="domain" description="Fumarylacetoacetase-like C-terminal" evidence="3">
    <location>
        <begin position="73"/>
        <end position="277"/>
    </location>
</feature>
<reference evidence="4 5" key="1">
    <citation type="submission" date="2019-10" db="EMBL/GenBank/DDBJ databases">
        <title>Isolation, Identification of Microvirga thermotolerans HR1, a novel thermophilic bacterium and Comparative Genomics of the genus Microvirga.</title>
        <authorList>
            <person name="Li J."/>
            <person name="Zhang W."/>
            <person name="Lin M."/>
            <person name="Wang J."/>
        </authorList>
    </citation>
    <scope>NUCLEOTIDE SEQUENCE [LARGE SCALE GENOMIC DNA]</scope>
    <source>
        <strain evidence="4 5">HR1</strain>
    </source>
</reference>